<evidence type="ECO:0000256" key="10">
    <source>
        <dbReference type="SAM" id="Coils"/>
    </source>
</evidence>
<evidence type="ECO:0000256" key="3">
    <source>
        <dbReference type="ARBA" id="ARBA00012891"/>
    </source>
</evidence>
<evidence type="ECO:0000256" key="6">
    <source>
        <dbReference type="ARBA" id="ARBA00023125"/>
    </source>
</evidence>
<dbReference type="InterPro" id="IPR013500">
    <property type="entry name" value="TopoI_cat_euk"/>
</dbReference>
<dbReference type="GO" id="GO:0006260">
    <property type="term" value="P:DNA replication"/>
    <property type="evidence" value="ECO:0007669"/>
    <property type="project" value="TreeGrafter"/>
</dbReference>
<dbReference type="InterPro" id="IPR025834">
    <property type="entry name" value="TopoI_C_dom"/>
</dbReference>
<dbReference type="GO" id="GO:0003677">
    <property type="term" value="F:DNA binding"/>
    <property type="evidence" value="ECO:0007669"/>
    <property type="project" value="UniProtKB-UniRule"/>
</dbReference>
<evidence type="ECO:0000256" key="9">
    <source>
        <dbReference type="PROSITE-ProRule" id="PRU01382"/>
    </source>
</evidence>
<keyword evidence="5 9" id="KW-0799">Topoisomerase</keyword>
<protein>
    <recommendedName>
        <fullName evidence="4">DNA topoisomerase 1</fullName>
        <ecNumber evidence="3">5.6.2.1</ecNumber>
    </recommendedName>
    <alternativeName>
        <fullName evidence="8">DNA topoisomerase I</fullName>
    </alternativeName>
</protein>
<comment type="similarity">
    <text evidence="2 9">Belongs to the type IB topoisomerase family.</text>
</comment>
<feature type="domain" description="DNA topoisomerase I eukaryotic-type" evidence="12">
    <location>
        <begin position="327"/>
        <end position="865"/>
    </location>
</feature>
<dbReference type="InterPro" id="IPR011010">
    <property type="entry name" value="DNA_brk_join_enz"/>
</dbReference>
<keyword evidence="7 9" id="KW-0413">Isomerase</keyword>
<feature type="region of interest" description="Disordered" evidence="11">
    <location>
        <begin position="1"/>
        <end position="178"/>
    </location>
</feature>
<dbReference type="PRINTS" id="PR00416">
    <property type="entry name" value="EUTPISMRASEI"/>
</dbReference>
<feature type="active site" description="O-(3'-phospho-DNA)-tyrosine intermediate" evidence="9">
    <location>
        <position position="851"/>
    </location>
</feature>
<feature type="region of interest" description="Disordered" evidence="11">
    <location>
        <begin position="995"/>
        <end position="1092"/>
    </location>
</feature>
<dbReference type="AlphaFoldDB" id="A0A0P1B9D6"/>
<dbReference type="Gene3D" id="1.10.132.10">
    <property type="match status" value="1"/>
</dbReference>
<feature type="region of interest" description="Disordered" evidence="11">
    <location>
        <begin position="876"/>
        <end position="944"/>
    </location>
</feature>
<accession>A0A0P1B9D6</accession>
<dbReference type="Proteomes" id="UP000054845">
    <property type="component" value="Unassembled WGS sequence"/>
</dbReference>
<dbReference type="InterPro" id="IPR013499">
    <property type="entry name" value="TopoI_euk"/>
</dbReference>
<evidence type="ECO:0000313" key="14">
    <source>
        <dbReference type="Proteomes" id="UP000054845"/>
    </source>
</evidence>
<dbReference type="Gene3D" id="3.90.15.10">
    <property type="entry name" value="Topoisomerase I, Chain A, domain 3"/>
    <property type="match status" value="1"/>
</dbReference>
<feature type="compositionally biased region" description="Low complexity" evidence="11">
    <location>
        <begin position="1022"/>
        <end position="1046"/>
    </location>
</feature>
<organism evidence="13 14">
    <name type="scientific">Ceraceosorus bombacis</name>
    <dbReference type="NCBI Taxonomy" id="401625"/>
    <lineage>
        <taxon>Eukaryota</taxon>
        <taxon>Fungi</taxon>
        <taxon>Dikarya</taxon>
        <taxon>Basidiomycota</taxon>
        <taxon>Ustilaginomycotina</taxon>
        <taxon>Exobasidiomycetes</taxon>
        <taxon>Ceraceosorales</taxon>
        <taxon>Ceraceosoraceae</taxon>
        <taxon>Ceraceosorus</taxon>
    </lineage>
</organism>
<dbReference type="InterPro" id="IPR013034">
    <property type="entry name" value="DNA_topo_DNA_db_N_dom1"/>
</dbReference>
<dbReference type="InterPro" id="IPR014711">
    <property type="entry name" value="TopoI_cat_a-hlx-sub_euk"/>
</dbReference>
<dbReference type="OrthoDB" id="47179at2759"/>
<dbReference type="Pfam" id="PF14370">
    <property type="entry name" value="Topo_C_assoc"/>
    <property type="match status" value="1"/>
</dbReference>
<dbReference type="Gene3D" id="1.10.10.41">
    <property type="entry name" value="Yeast DNA topoisomerase - domain 1"/>
    <property type="match status" value="1"/>
</dbReference>
<keyword evidence="14" id="KW-1185">Reference proteome</keyword>
<dbReference type="EMBL" id="CCYA01000065">
    <property type="protein sequence ID" value="CEH11727.1"/>
    <property type="molecule type" value="Genomic_DNA"/>
</dbReference>
<evidence type="ECO:0000256" key="2">
    <source>
        <dbReference type="ARBA" id="ARBA00006645"/>
    </source>
</evidence>
<feature type="compositionally biased region" description="Acidic residues" evidence="11">
    <location>
        <begin position="124"/>
        <end position="150"/>
    </location>
</feature>
<dbReference type="SUPFAM" id="SSF56349">
    <property type="entry name" value="DNA breaking-rejoining enzymes"/>
    <property type="match status" value="1"/>
</dbReference>
<feature type="coiled-coil region" evidence="10">
    <location>
        <begin position="777"/>
        <end position="804"/>
    </location>
</feature>
<evidence type="ECO:0000256" key="8">
    <source>
        <dbReference type="ARBA" id="ARBA00033297"/>
    </source>
</evidence>
<dbReference type="PANTHER" id="PTHR10290:SF3">
    <property type="entry name" value="DNA TOPOISOMERASE 1"/>
    <property type="match status" value="1"/>
</dbReference>
<dbReference type="SUPFAM" id="SSF56741">
    <property type="entry name" value="Eukaryotic DNA topoisomerase I, N-terminal DNA-binding fragment"/>
    <property type="match status" value="1"/>
</dbReference>
<reference evidence="13 14" key="1">
    <citation type="submission" date="2014-09" db="EMBL/GenBank/DDBJ databases">
        <authorList>
            <person name="Magalhaes I.L.F."/>
            <person name="Oliveira U."/>
            <person name="Santos F.R."/>
            <person name="Vidigal T.H.D.A."/>
            <person name="Brescovit A.D."/>
            <person name="Santos A.J."/>
        </authorList>
    </citation>
    <scope>NUCLEOTIDE SEQUENCE [LARGE SCALE GENOMIC DNA]</scope>
</reference>
<proteinExistence type="inferred from homology"/>
<feature type="region of interest" description="Disordered" evidence="11">
    <location>
        <begin position="733"/>
        <end position="772"/>
    </location>
</feature>
<feature type="compositionally biased region" description="Basic and acidic residues" evidence="11">
    <location>
        <begin position="896"/>
        <end position="908"/>
    </location>
</feature>
<dbReference type="InterPro" id="IPR051062">
    <property type="entry name" value="Topoisomerase_IB"/>
</dbReference>
<dbReference type="PROSITE" id="PS52038">
    <property type="entry name" value="TOPO_IB_2"/>
    <property type="match status" value="1"/>
</dbReference>
<dbReference type="Pfam" id="PF02919">
    <property type="entry name" value="Topoisom_I_N"/>
    <property type="match status" value="1"/>
</dbReference>
<evidence type="ECO:0000256" key="7">
    <source>
        <dbReference type="ARBA" id="ARBA00023235"/>
    </source>
</evidence>
<dbReference type="GO" id="GO:0003917">
    <property type="term" value="F:DNA topoisomerase type I (single strand cut, ATP-independent) activity"/>
    <property type="evidence" value="ECO:0007669"/>
    <property type="project" value="UniProtKB-UniRule"/>
</dbReference>
<evidence type="ECO:0000256" key="4">
    <source>
        <dbReference type="ARBA" id="ARBA00019632"/>
    </source>
</evidence>
<keyword evidence="10" id="KW-0175">Coiled coil</keyword>
<dbReference type="Pfam" id="PF01028">
    <property type="entry name" value="Topoisom_I"/>
    <property type="match status" value="1"/>
</dbReference>
<evidence type="ECO:0000256" key="11">
    <source>
        <dbReference type="SAM" id="MobiDB-lite"/>
    </source>
</evidence>
<dbReference type="GO" id="GO:0005730">
    <property type="term" value="C:nucleolus"/>
    <property type="evidence" value="ECO:0007669"/>
    <property type="project" value="TreeGrafter"/>
</dbReference>
<evidence type="ECO:0000256" key="1">
    <source>
        <dbReference type="ARBA" id="ARBA00000213"/>
    </source>
</evidence>
<comment type="catalytic activity">
    <reaction evidence="1 9">
        <text>ATP-independent breakage of single-stranded DNA, followed by passage and rejoining.</text>
        <dbReference type="EC" id="5.6.2.1"/>
    </reaction>
</comment>
<dbReference type="PANTHER" id="PTHR10290">
    <property type="entry name" value="DNA TOPOISOMERASE I"/>
    <property type="match status" value="1"/>
</dbReference>
<evidence type="ECO:0000256" key="5">
    <source>
        <dbReference type="ARBA" id="ARBA00023029"/>
    </source>
</evidence>
<dbReference type="InterPro" id="IPR013030">
    <property type="entry name" value="DNA_topo_DNA_db_N_dom2"/>
</dbReference>
<sequence>MAAPNAGSGSKVFYKRPVIKDSDSSDDESPLSKRPKVVTSNGQRPSIGASKGANGKRGSQSSDDDIPLASSSTSTKRPPPGSDSDSDAPLDGRSKPKHPALVKVIKQENGSSAPSSQASSASEQGDEDDDDEDEEEEEDDEEDDDDDDDGASASSQKTSKRGKSSQKGPEGKGAKKWSRLYHTGPRFPAPYEPLPSHIKLKYDGRPVGLKPAAEEAAFFYAVKLETQHARDAVFNKNFFADFCKLLKQHPPTDGTHIKSFDKLDFRDMYEHWRGIKDAEADAKKNKAPSERKMELEAKKAAEAAMKTCVVDGVEQRVGNVMVEPPALFLGRGEHPKKGRIKQRVLPEQITINHTLKDPAHPPPSPPAGHKWKAVKEDKKSTWLAFWKENINGQYKYMYLDAASKFKSNSDRDKFEKARALDKCIVKLRRQIDQRLTSKQRFERQLGTVVWLIDNYSLRAGNEKGEDEAATYGVCSLLVEHVKGLQEGVDLPDGTSTSQVKLEFLGKDSMAFKETLTVPTRIFKNFKMFTQSTRLPNGEVGLKAASDEIFDKVDPSAVNKFLQNESNGGMKGLSAKVFRTYNASTTFQGLLDQTAENLKEAGLQANPQTLRDQYNTANRLVAILCNHQKTVNPVMSEKTAARHEEKMIGVRYDRFKERQKLLTWGTAAEIKKAFPASEHPWAKKLKTILEAVDITTEQIKEHEERIFTVKKDRLQANFHRAELEREFQAKLKREGKSEAEAAAATAEKNKKAKGRKSKKLDDSEDEDDKANYGKFKTQAEVDAEKRSLDAELKELSRERSKNKSRLAADKINVTSVAKKILAKVAQAEKLEADFATRNKTSDVSLGTSKLNYIDPRITVAWLKKWDAILVKRDGDPKAIKKGAASPSKKGGRGSVKAKKEESDGEDVKPAKKAKGAVKSKPKGKALKEDEDDDDDRKPKKEAEKMELDLRIMSISNYFPQTMLKKFRWAQFDDDGTELPASWTFVENAPLKIRTNMSSANRDGDDAADSADGALAAKVSAQTSAARAKGASNGSAAKPASAKATPRSRTVSASKARVNSDSDDDDAPLAAKSKANTLREDDSSDDDAPLVARR</sequence>
<feature type="compositionally biased region" description="Basic residues" evidence="11">
    <location>
        <begin position="909"/>
        <end position="923"/>
    </location>
</feature>
<feature type="compositionally biased region" description="Low complexity" evidence="11">
    <location>
        <begin position="111"/>
        <end position="122"/>
    </location>
</feature>
<dbReference type="SMART" id="SM00435">
    <property type="entry name" value="TOPEUc"/>
    <property type="match status" value="1"/>
</dbReference>
<dbReference type="InterPro" id="IPR014727">
    <property type="entry name" value="TopoI_cat_a/b-sub_euk"/>
</dbReference>
<dbReference type="Gene3D" id="2.170.11.10">
    <property type="entry name" value="DNA Topoisomerase I, domain 2"/>
    <property type="match status" value="1"/>
</dbReference>
<evidence type="ECO:0000259" key="12">
    <source>
        <dbReference type="SMART" id="SM00435"/>
    </source>
</evidence>
<name>A0A0P1B9D6_9BASI</name>
<dbReference type="InterPro" id="IPR008336">
    <property type="entry name" value="TopoI_DNA-bd_euk"/>
</dbReference>
<keyword evidence="6 9" id="KW-0238">DNA-binding</keyword>
<dbReference type="STRING" id="401625.A0A0P1B9D6"/>
<dbReference type="GO" id="GO:0006265">
    <property type="term" value="P:DNA topological change"/>
    <property type="evidence" value="ECO:0007669"/>
    <property type="project" value="UniProtKB-UniRule"/>
</dbReference>
<dbReference type="InterPro" id="IPR001631">
    <property type="entry name" value="TopoI"/>
</dbReference>
<dbReference type="EC" id="5.6.2.1" evidence="3"/>
<dbReference type="GO" id="GO:0007059">
    <property type="term" value="P:chromosome segregation"/>
    <property type="evidence" value="ECO:0007669"/>
    <property type="project" value="TreeGrafter"/>
</dbReference>
<dbReference type="InterPro" id="IPR036202">
    <property type="entry name" value="TopoI_DNA-bd_euk_N_sf"/>
</dbReference>
<dbReference type="GO" id="GO:0005694">
    <property type="term" value="C:chromosome"/>
    <property type="evidence" value="ECO:0007669"/>
    <property type="project" value="InterPro"/>
</dbReference>
<feature type="compositionally biased region" description="Basic and acidic residues" evidence="11">
    <location>
        <begin position="934"/>
        <end position="944"/>
    </location>
</feature>
<evidence type="ECO:0000313" key="13">
    <source>
        <dbReference type="EMBL" id="CEH11727.1"/>
    </source>
</evidence>